<evidence type="ECO:0000259" key="1">
    <source>
        <dbReference type="Pfam" id="PF09557"/>
    </source>
</evidence>
<dbReference type="EMBL" id="CP029210">
    <property type="protein sequence ID" value="AWI54166.1"/>
    <property type="molecule type" value="Genomic_DNA"/>
</dbReference>
<dbReference type="KEGG" id="aon:DEH84_12620"/>
<keyword evidence="3" id="KW-1185">Reference proteome</keyword>
<gene>
    <name evidence="2" type="ORF">DEH84_12620</name>
</gene>
<reference evidence="2 3" key="1">
    <citation type="submission" date="2018-05" db="EMBL/GenBank/DDBJ databases">
        <title>complete genome sequence of Aquabacterium olei NBRC 110486.</title>
        <authorList>
            <person name="Tang B."/>
            <person name="Chang J."/>
            <person name="Zhang L."/>
            <person name="Yang H."/>
        </authorList>
    </citation>
    <scope>NUCLEOTIDE SEQUENCE [LARGE SCALE GENOMIC DNA]</scope>
    <source>
        <strain evidence="2 3">NBRC 110486</strain>
    </source>
</reference>
<dbReference type="InterPro" id="IPR019060">
    <property type="entry name" value="DUF2382"/>
</dbReference>
<dbReference type="RefSeq" id="WP_109037162.1">
    <property type="nucleotide sequence ID" value="NZ_CP029210.1"/>
</dbReference>
<dbReference type="Pfam" id="PF09557">
    <property type="entry name" value="DUF2382"/>
    <property type="match status" value="1"/>
</dbReference>
<dbReference type="Proteomes" id="UP000244892">
    <property type="component" value="Chromosome"/>
</dbReference>
<evidence type="ECO:0000313" key="3">
    <source>
        <dbReference type="Proteomes" id="UP000244892"/>
    </source>
</evidence>
<dbReference type="OrthoDB" id="581516at2"/>
<dbReference type="PANTHER" id="PTHR38463:SF1">
    <property type="entry name" value="STRESS RESPONSE PROTEIN YSNF"/>
    <property type="match status" value="1"/>
</dbReference>
<protein>
    <recommendedName>
        <fullName evidence="1">DUF2382 domain-containing protein</fullName>
    </recommendedName>
</protein>
<organism evidence="2 3">
    <name type="scientific">Aquabacterium olei</name>
    <dbReference type="NCBI Taxonomy" id="1296669"/>
    <lineage>
        <taxon>Bacteria</taxon>
        <taxon>Pseudomonadati</taxon>
        <taxon>Pseudomonadota</taxon>
        <taxon>Betaproteobacteria</taxon>
        <taxon>Burkholderiales</taxon>
        <taxon>Aquabacterium</taxon>
    </lineage>
</organism>
<feature type="domain" description="DUF2382" evidence="1">
    <location>
        <begin position="142"/>
        <end position="251"/>
    </location>
</feature>
<dbReference type="PANTHER" id="PTHR38463">
    <property type="entry name" value="STRESS RESPONSE PROTEIN YSNF"/>
    <property type="match status" value="1"/>
</dbReference>
<accession>A0A2U8FVC1</accession>
<proteinExistence type="predicted"/>
<evidence type="ECO:0000313" key="2">
    <source>
        <dbReference type="EMBL" id="AWI54166.1"/>
    </source>
</evidence>
<dbReference type="InterPro" id="IPR052967">
    <property type="entry name" value="Stress_Response_Assoc"/>
</dbReference>
<name>A0A2U8FVC1_9BURK</name>
<dbReference type="AlphaFoldDB" id="A0A2U8FVC1"/>
<sequence>MRQTIVGVFDKYAAAQQAAQILQSTGVPADHVHVTSQDFDRTDADASPRGDGVFGHVKDFFSDLFRDDDDRDVVQYAEAVRRGGAVVKVDIDEDSEVPLVEDALHRAGAVDIEEQVDSWRASGWSEAETPALRADLDEDVIPVVREELEVGKRVVSRGGVRVYAHTVERPVQESVELRSETAEVQRRPVDRPASAADLGDLGDRTIEVRETEERAVVQKTARVVEEVSVGKRVDQRTEHVTDTLRNTEVEVERLSDDDMGDDTAFRSHFDTTYATGGSRYEEFAPAYQYGYTLRNDARYQGRAWDDFETDARGEWETRHPGSTWERFKAAIRHGWEGMTR</sequence>